<evidence type="ECO:0000313" key="8">
    <source>
        <dbReference type="EMBL" id="AUG49566.1"/>
    </source>
</evidence>
<keyword evidence="1" id="KW-0547">Nucleotide-binding</keyword>
<evidence type="ECO:0000256" key="5">
    <source>
        <dbReference type="SAM" id="MobiDB-lite"/>
    </source>
</evidence>
<dbReference type="InterPro" id="IPR027417">
    <property type="entry name" value="P-loop_NTPase"/>
</dbReference>
<dbReference type="GO" id="GO:0016787">
    <property type="term" value="F:hydrolase activity"/>
    <property type="evidence" value="ECO:0007669"/>
    <property type="project" value="UniProtKB-KW"/>
</dbReference>
<gene>
    <name evidence="8" type="ORF">BVU17_18510</name>
</gene>
<dbReference type="PROSITE" id="PS51194">
    <property type="entry name" value="HELICASE_CTER"/>
    <property type="match status" value="1"/>
</dbReference>
<accession>A0A2H5A496</accession>
<name>A0A2H5A496_9EURY</name>
<evidence type="ECO:0000256" key="3">
    <source>
        <dbReference type="ARBA" id="ARBA00022806"/>
    </source>
</evidence>
<dbReference type="Proteomes" id="UP000242917">
    <property type="component" value="Plasmid pNYT2"/>
</dbReference>
<evidence type="ECO:0008006" key="10">
    <source>
        <dbReference type="Google" id="ProtNLM"/>
    </source>
</evidence>
<dbReference type="InterPro" id="IPR050474">
    <property type="entry name" value="Hel308_SKI2-like"/>
</dbReference>
<geneLocation type="plasmid" evidence="8 9">
    <name>pNYT2</name>
</geneLocation>
<evidence type="ECO:0000259" key="7">
    <source>
        <dbReference type="PROSITE" id="PS51194"/>
    </source>
</evidence>
<dbReference type="SUPFAM" id="SSF52540">
    <property type="entry name" value="P-loop containing nucleoside triphosphate hydrolases"/>
    <property type="match status" value="1"/>
</dbReference>
<dbReference type="KEGG" id="hta:BVU17_18510"/>
<proteinExistence type="predicted"/>
<reference evidence="8 9" key="1">
    <citation type="submission" date="2017-01" db="EMBL/GenBank/DDBJ databases">
        <title>A Red Light-Sensitive Sensory Rhodopsin I From Haloarcula taiwanensis, A New Haloarchaeon Isolated From Taiwan.</title>
        <authorList>
            <person name="Yang C.-S."/>
            <person name="Han Y.-A."/>
            <person name="Chen P.-C."/>
            <person name="Ng W.V."/>
            <person name="Chen T.-W."/>
        </authorList>
    </citation>
    <scope>NUCLEOTIDE SEQUENCE [LARGE SCALE GENOMIC DNA]</scope>
    <source>
        <strain evidence="8 9">Taiwanensis</strain>
        <plasmid evidence="8 9">pNYT2</plasmid>
    </source>
</reference>
<dbReference type="PROSITE" id="PS51192">
    <property type="entry name" value="HELICASE_ATP_BIND_1"/>
    <property type="match status" value="1"/>
</dbReference>
<dbReference type="Gene3D" id="3.40.50.300">
    <property type="entry name" value="P-loop containing nucleotide triphosphate hydrolases"/>
    <property type="match status" value="2"/>
</dbReference>
<protein>
    <recommendedName>
        <fullName evidence="10">DEAD/DEAH box helicase</fullName>
    </recommendedName>
</protein>
<dbReference type="GO" id="GO:0140097">
    <property type="term" value="F:catalytic activity, acting on DNA"/>
    <property type="evidence" value="ECO:0007669"/>
    <property type="project" value="UniProtKB-ARBA"/>
</dbReference>
<feature type="domain" description="Helicase ATP-binding" evidence="6">
    <location>
        <begin position="39"/>
        <end position="193"/>
    </location>
</feature>
<keyword evidence="9" id="KW-1185">Reference proteome</keyword>
<dbReference type="SMART" id="SM00487">
    <property type="entry name" value="DEXDc"/>
    <property type="match status" value="1"/>
</dbReference>
<keyword evidence="3" id="KW-0347">Helicase</keyword>
<dbReference type="SMART" id="SM00490">
    <property type="entry name" value="HELICc"/>
    <property type="match status" value="1"/>
</dbReference>
<evidence type="ECO:0000256" key="1">
    <source>
        <dbReference type="ARBA" id="ARBA00022741"/>
    </source>
</evidence>
<dbReference type="OrthoDB" id="351086at2157"/>
<organism evidence="8 9">
    <name type="scientific">Haloarcula taiwanensis</name>
    <dbReference type="NCBI Taxonomy" id="1932004"/>
    <lineage>
        <taxon>Archaea</taxon>
        <taxon>Methanobacteriati</taxon>
        <taxon>Methanobacteriota</taxon>
        <taxon>Stenosarchaea group</taxon>
        <taxon>Halobacteria</taxon>
        <taxon>Halobacteriales</taxon>
        <taxon>Haloarculaceae</taxon>
        <taxon>Haloarcula</taxon>
    </lineage>
</organism>
<keyword evidence="2" id="KW-0378">Hydrolase</keyword>
<evidence type="ECO:0000259" key="6">
    <source>
        <dbReference type="PROSITE" id="PS51192"/>
    </source>
</evidence>
<dbReference type="PANTHER" id="PTHR47961:SF6">
    <property type="entry name" value="DNA-DIRECTED DNA POLYMERASE"/>
    <property type="match status" value="1"/>
</dbReference>
<keyword evidence="4" id="KW-0067">ATP-binding</keyword>
<feature type="domain" description="Helicase C-terminal" evidence="7">
    <location>
        <begin position="215"/>
        <end position="403"/>
    </location>
</feature>
<evidence type="ECO:0000256" key="2">
    <source>
        <dbReference type="ARBA" id="ARBA00022801"/>
    </source>
</evidence>
<dbReference type="GO" id="GO:0005524">
    <property type="term" value="F:ATP binding"/>
    <property type="evidence" value="ECO:0007669"/>
    <property type="project" value="UniProtKB-KW"/>
</dbReference>
<feature type="compositionally biased region" description="Basic and acidic residues" evidence="5">
    <location>
        <begin position="765"/>
        <end position="775"/>
    </location>
</feature>
<evidence type="ECO:0000256" key="4">
    <source>
        <dbReference type="ARBA" id="ARBA00022840"/>
    </source>
</evidence>
<sequence length="775" mass="85912">MPPIPESIPERDQELIQDLLDQKPPEFTDLTLTQHEAFADSVLDDGNHLLIAETGNGKTFVAEAVTKKALQNGDNVAYLVPSVSLVTEKYQTVSAWTPEDATVNKGHGYAQANIVVATFESFYEAVVRGYANRFDTVILDDFHEIYSSHRGANIEKGISAALESGMELLGISATVGNPHTIARWLDADLTISSEKRAVPIEETPVETTEEKYAQQLARLIRSHEEKGPFLIFNNQRSYTESRARGLSKLYQFETDHNVDFEADIKEAISTELTDEHRTLISMLTAGVGYHHAGLEDGIKELIEQYIDEGVIQCVCCTTTLSYGFDSPVQSVIVADLKHWTGEFIGVYEYVQWVGRAGRDADKYDQAYAFCLFGDENASDQFQFDTPIEEKDLEDVETHLSGQSTLRWLVLELVAYGWESDQEVMEFIRSTLYWSETVEQIPQHLRTAMDVEPGKEITDAVSETLAWLTRQGLVNQIVSQPQAEKTRYEATDQGRALVEYEHSNWFDNTIESVLSLSEWLSSQEGKLTPEALVQRLAAEYYHCDAGLSMTGGGTLGNWMSAHDLADSEGTTAALGCWLWCEGMSVGQIEDRFGLDISGFAGTMGNLSTAIESLSHLFTPIDMPTEPEWLGTLAAQIEAGVPGPDMYLLDAADQFGRYRYNTLKDQIDTTGGSTSDWDPGVEAYLIERLSALLSENGESLFLDTVREAESIGQVTSENVLDAVSEWDPSNDSRAAVPFSQSIRSRDSDVELVRYHGADESGGETSGETERTTLGDFS</sequence>
<dbReference type="GO" id="GO:0004386">
    <property type="term" value="F:helicase activity"/>
    <property type="evidence" value="ECO:0007669"/>
    <property type="project" value="UniProtKB-KW"/>
</dbReference>
<evidence type="ECO:0000313" key="9">
    <source>
        <dbReference type="Proteomes" id="UP000242917"/>
    </source>
</evidence>
<dbReference type="InterPro" id="IPR001650">
    <property type="entry name" value="Helicase_C-like"/>
</dbReference>
<dbReference type="SUPFAM" id="SSF46785">
    <property type="entry name" value="Winged helix' DNA-binding domain"/>
    <property type="match status" value="1"/>
</dbReference>
<dbReference type="AlphaFoldDB" id="A0A2H5A496"/>
<dbReference type="InterPro" id="IPR014001">
    <property type="entry name" value="Helicase_ATP-bd"/>
</dbReference>
<dbReference type="EMBL" id="CP019157">
    <property type="protein sequence ID" value="AUG49566.1"/>
    <property type="molecule type" value="Genomic_DNA"/>
</dbReference>
<dbReference type="PANTHER" id="PTHR47961">
    <property type="entry name" value="DNA POLYMERASE THETA, PUTATIVE (AFU_ORTHOLOGUE AFUA_1G05260)-RELATED"/>
    <property type="match status" value="1"/>
</dbReference>
<dbReference type="GO" id="GO:0003676">
    <property type="term" value="F:nucleic acid binding"/>
    <property type="evidence" value="ECO:0007669"/>
    <property type="project" value="InterPro"/>
</dbReference>
<keyword evidence="8" id="KW-0614">Plasmid</keyword>
<dbReference type="InterPro" id="IPR011545">
    <property type="entry name" value="DEAD/DEAH_box_helicase_dom"/>
</dbReference>
<dbReference type="InterPro" id="IPR036390">
    <property type="entry name" value="WH_DNA-bd_sf"/>
</dbReference>
<feature type="region of interest" description="Disordered" evidence="5">
    <location>
        <begin position="752"/>
        <end position="775"/>
    </location>
</feature>
<dbReference type="Pfam" id="PF00270">
    <property type="entry name" value="DEAD"/>
    <property type="match status" value="1"/>
</dbReference>